<dbReference type="SMART" id="SM00342">
    <property type="entry name" value="HTH_ARAC"/>
    <property type="match status" value="1"/>
</dbReference>
<dbReference type="SMART" id="SM00448">
    <property type="entry name" value="REC"/>
    <property type="match status" value="1"/>
</dbReference>
<proteinExistence type="predicted"/>
<dbReference type="PRINTS" id="PR00032">
    <property type="entry name" value="HTHARAC"/>
</dbReference>
<dbReference type="InterPro" id="IPR020449">
    <property type="entry name" value="Tscrpt_reg_AraC-type_HTH"/>
</dbReference>
<dbReference type="InterPro" id="IPR018062">
    <property type="entry name" value="HTH_AraC-typ_CS"/>
</dbReference>
<dbReference type="RefSeq" id="WP_378128542.1">
    <property type="nucleotide sequence ID" value="NZ_JBHSMI010000002.1"/>
</dbReference>
<keyword evidence="12" id="KW-1185">Reference proteome</keyword>
<comment type="caution">
    <text evidence="11">The sequence shown here is derived from an EMBL/GenBank/DDBJ whole genome shotgun (WGS) entry which is preliminary data.</text>
</comment>
<dbReference type="InterPro" id="IPR018060">
    <property type="entry name" value="HTH_AraC"/>
</dbReference>
<evidence type="ECO:0000256" key="6">
    <source>
        <dbReference type="ARBA" id="ARBA00023125"/>
    </source>
</evidence>
<dbReference type="Gene3D" id="1.10.10.60">
    <property type="entry name" value="Homeodomain-like"/>
    <property type="match status" value="2"/>
</dbReference>
<feature type="domain" description="Response regulatory" evidence="10">
    <location>
        <begin position="8"/>
        <end position="125"/>
    </location>
</feature>
<evidence type="ECO:0000259" key="10">
    <source>
        <dbReference type="PROSITE" id="PS50110"/>
    </source>
</evidence>
<evidence type="ECO:0000256" key="5">
    <source>
        <dbReference type="ARBA" id="ARBA00023015"/>
    </source>
</evidence>
<reference evidence="12" key="1">
    <citation type="journal article" date="2019" name="Int. J. Syst. Evol. Microbiol.">
        <title>The Global Catalogue of Microorganisms (GCM) 10K type strain sequencing project: providing services to taxonomists for standard genome sequencing and annotation.</title>
        <authorList>
            <consortium name="The Broad Institute Genomics Platform"/>
            <consortium name="The Broad Institute Genome Sequencing Center for Infectious Disease"/>
            <person name="Wu L."/>
            <person name="Ma J."/>
        </authorList>
    </citation>
    <scope>NUCLEOTIDE SEQUENCE [LARGE SCALE GENOMIC DNA]</scope>
    <source>
        <strain evidence="12">CGMCC 1.18575</strain>
    </source>
</reference>
<dbReference type="EMBL" id="JBHSMI010000002">
    <property type="protein sequence ID" value="MFC5401204.1"/>
    <property type="molecule type" value="Genomic_DNA"/>
</dbReference>
<sequence>MKETDNLRIMIVDDEPTVRLGLSKLLSKLDASCTVVGEARNGVDALQKNGQLKPDLVFTDIRMPKMDGISFTQELAEVSPNTFVVLLTGYADFEYARNGIRASVFDYLLKPVEIDDLREVIGRAKRQMAMTAGKTQAENKDALAFPLSTSIESFAIQEAVKYILDNYRQALGIREVAGHVYLNPSYFSVLFKKETGLSFSDFLMIVRLEKAKELLKKVHLKIYEVAQMTGFQTGRYFTEVFKEQTGMLPSEYRNTPF</sequence>
<feature type="domain" description="HTH araC/xylS-type" evidence="9">
    <location>
        <begin position="157"/>
        <end position="255"/>
    </location>
</feature>
<keyword evidence="4" id="KW-0902">Two-component regulatory system</keyword>
<evidence type="ECO:0000313" key="11">
    <source>
        <dbReference type="EMBL" id="MFC5401204.1"/>
    </source>
</evidence>
<dbReference type="Pfam" id="PF12833">
    <property type="entry name" value="HTH_18"/>
    <property type="match status" value="1"/>
</dbReference>
<evidence type="ECO:0000256" key="2">
    <source>
        <dbReference type="ARBA" id="ARBA00022490"/>
    </source>
</evidence>
<organism evidence="11 12">
    <name type="scientific">Cohnella soli</name>
    <dbReference type="NCBI Taxonomy" id="425005"/>
    <lineage>
        <taxon>Bacteria</taxon>
        <taxon>Bacillati</taxon>
        <taxon>Bacillota</taxon>
        <taxon>Bacilli</taxon>
        <taxon>Bacillales</taxon>
        <taxon>Paenibacillaceae</taxon>
        <taxon>Cohnella</taxon>
    </lineage>
</organism>
<dbReference type="PROSITE" id="PS50110">
    <property type="entry name" value="RESPONSE_REGULATORY"/>
    <property type="match status" value="1"/>
</dbReference>
<dbReference type="Pfam" id="PF00072">
    <property type="entry name" value="Response_reg"/>
    <property type="match status" value="1"/>
</dbReference>
<dbReference type="Proteomes" id="UP001596113">
    <property type="component" value="Unassembled WGS sequence"/>
</dbReference>
<dbReference type="PROSITE" id="PS00041">
    <property type="entry name" value="HTH_ARAC_FAMILY_1"/>
    <property type="match status" value="1"/>
</dbReference>
<gene>
    <name evidence="11" type="ORF">ACFPOF_00500</name>
</gene>
<protein>
    <submittedName>
        <fullName evidence="11">Response regulator</fullName>
    </submittedName>
</protein>
<keyword evidence="2" id="KW-0963">Cytoplasm</keyword>
<keyword evidence="7" id="KW-0804">Transcription</keyword>
<dbReference type="PANTHER" id="PTHR42713:SF3">
    <property type="entry name" value="TRANSCRIPTIONAL REGULATORY PROTEIN HPTR"/>
    <property type="match status" value="1"/>
</dbReference>
<dbReference type="InterPro" id="IPR011006">
    <property type="entry name" value="CheY-like_superfamily"/>
</dbReference>
<evidence type="ECO:0000256" key="4">
    <source>
        <dbReference type="ARBA" id="ARBA00023012"/>
    </source>
</evidence>
<evidence type="ECO:0000256" key="7">
    <source>
        <dbReference type="ARBA" id="ARBA00023163"/>
    </source>
</evidence>
<comment type="subcellular location">
    <subcellularLocation>
        <location evidence="1">Cytoplasm</location>
    </subcellularLocation>
</comment>
<accession>A0ABW0HJM1</accession>
<keyword evidence="5" id="KW-0805">Transcription regulation</keyword>
<dbReference type="PROSITE" id="PS01124">
    <property type="entry name" value="HTH_ARAC_FAMILY_2"/>
    <property type="match status" value="1"/>
</dbReference>
<name>A0ABW0HJM1_9BACL</name>
<dbReference type="Gene3D" id="3.40.50.2300">
    <property type="match status" value="1"/>
</dbReference>
<dbReference type="InterPro" id="IPR051552">
    <property type="entry name" value="HptR"/>
</dbReference>
<evidence type="ECO:0000313" key="12">
    <source>
        <dbReference type="Proteomes" id="UP001596113"/>
    </source>
</evidence>
<keyword evidence="6" id="KW-0238">DNA-binding</keyword>
<dbReference type="InterPro" id="IPR001789">
    <property type="entry name" value="Sig_transdc_resp-reg_receiver"/>
</dbReference>
<dbReference type="CDD" id="cd17536">
    <property type="entry name" value="REC_YesN-like"/>
    <property type="match status" value="1"/>
</dbReference>
<evidence type="ECO:0000256" key="1">
    <source>
        <dbReference type="ARBA" id="ARBA00004496"/>
    </source>
</evidence>
<feature type="modified residue" description="4-aspartylphosphate" evidence="8">
    <location>
        <position position="60"/>
    </location>
</feature>
<evidence type="ECO:0000256" key="8">
    <source>
        <dbReference type="PROSITE-ProRule" id="PRU00169"/>
    </source>
</evidence>
<dbReference type="SUPFAM" id="SSF52172">
    <property type="entry name" value="CheY-like"/>
    <property type="match status" value="1"/>
</dbReference>
<evidence type="ECO:0000256" key="3">
    <source>
        <dbReference type="ARBA" id="ARBA00022553"/>
    </source>
</evidence>
<evidence type="ECO:0000259" key="9">
    <source>
        <dbReference type="PROSITE" id="PS01124"/>
    </source>
</evidence>
<dbReference type="PANTHER" id="PTHR42713">
    <property type="entry name" value="HISTIDINE KINASE-RELATED"/>
    <property type="match status" value="1"/>
</dbReference>
<dbReference type="SUPFAM" id="SSF46689">
    <property type="entry name" value="Homeodomain-like"/>
    <property type="match status" value="2"/>
</dbReference>
<keyword evidence="3 8" id="KW-0597">Phosphoprotein</keyword>
<dbReference type="InterPro" id="IPR009057">
    <property type="entry name" value="Homeodomain-like_sf"/>
</dbReference>